<dbReference type="GO" id="GO:0043953">
    <property type="term" value="P:protein transport by the Tat complex"/>
    <property type="evidence" value="ECO:0007669"/>
    <property type="project" value="UniProtKB-UniRule"/>
</dbReference>
<keyword evidence="5" id="KW-0813">Transport</keyword>
<dbReference type="AlphaFoldDB" id="A0A2S7IFI2"/>
<comment type="similarity">
    <text evidence="5">Belongs to the TatC family.</text>
</comment>
<dbReference type="NCBIfam" id="TIGR00945">
    <property type="entry name" value="tatC"/>
    <property type="match status" value="1"/>
</dbReference>
<dbReference type="GO" id="GO:0009977">
    <property type="term" value="F:proton motive force dependent protein transmembrane transporter activity"/>
    <property type="evidence" value="ECO:0007669"/>
    <property type="project" value="TreeGrafter"/>
</dbReference>
<keyword evidence="2 5" id="KW-0812">Transmembrane</keyword>
<dbReference type="GO" id="GO:0033281">
    <property type="term" value="C:TAT protein transport complex"/>
    <property type="evidence" value="ECO:0007669"/>
    <property type="project" value="UniProtKB-UniRule"/>
</dbReference>
<feature type="transmembrane region" description="Helical" evidence="5">
    <location>
        <begin position="225"/>
        <end position="241"/>
    </location>
</feature>
<organism evidence="6 7">
    <name type="scientific">Siphonobacter curvatus</name>
    <dbReference type="NCBI Taxonomy" id="2094562"/>
    <lineage>
        <taxon>Bacteria</taxon>
        <taxon>Pseudomonadati</taxon>
        <taxon>Bacteroidota</taxon>
        <taxon>Cytophagia</taxon>
        <taxon>Cytophagales</taxon>
        <taxon>Cytophagaceae</taxon>
        <taxon>Siphonobacter</taxon>
    </lineage>
</organism>
<dbReference type="Proteomes" id="UP000239590">
    <property type="component" value="Unassembled WGS sequence"/>
</dbReference>
<dbReference type="OrthoDB" id="9777044at2"/>
<feature type="transmembrane region" description="Helical" evidence="5">
    <location>
        <begin position="187"/>
        <end position="213"/>
    </location>
</feature>
<evidence type="ECO:0000256" key="4">
    <source>
        <dbReference type="ARBA" id="ARBA00023136"/>
    </source>
</evidence>
<reference evidence="7" key="1">
    <citation type="submission" date="2018-02" db="EMBL/GenBank/DDBJ databases">
        <title>Genome sequencing of Solimonas sp. HR-BB.</title>
        <authorList>
            <person name="Lee Y."/>
            <person name="Jeon C.O."/>
        </authorList>
    </citation>
    <scope>NUCLEOTIDE SEQUENCE [LARGE SCALE GENOMIC DNA]</scope>
    <source>
        <strain evidence="7">HR-U</strain>
    </source>
</reference>
<comment type="caution">
    <text evidence="6">The sequence shown here is derived from an EMBL/GenBank/DDBJ whole genome shotgun (WGS) entry which is preliminary data.</text>
</comment>
<evidence type="ECO:0000256" key="3">
    <source>
        <dbReference type="ARBA" id="ARBA00022989"/>
    </source>
</evidence>
<keyword evidence="3 5" id="KW-1133">Transmembrane helix</keyword>
<proteinExistence type="inferred from homology"/>
<comment type="subunit">
    <text evidence="5">Forms a complex with TatA.</text>
</comment>
<keyword evidence="5" id="KW-1003">Cell membrane</keyword>
<dbReference type="PRINTS" id="PR01840">
    <property type="entry name" value="TATCFAMILY"/>
</dbReference>
<sequence length="296" mass="34189">MPLDQHWDEQEEEGGGEMTFIEHLEELRWHIIRALAAIIIFTVLAFVFKTELWNGVILAPSRPDFWTYRKLCEFAEVVSAPDLCVKKIDFILINREMTGQFMMAITYSFFIGLSLAFPYAFWELWRFIRPGLRDVEVSASRGAVFWVTFLFFCGVLFGYYVVSPLAINFLADFKIDESIENQVDISSYVSLLVMMVLACGLTFQLPMIIFVLSQVGVMTPKFMREYRKHAFIVILIIAAIITPSPDIFSQLLVTAPLLLLYEISIFVSARVNNKREKARLASEIAEENEMRFRNNQ</sequence>
<evidence type="ECO:0000313" key="6">
    <source>
        <dbReference type="EMBL" id="PQA53707.1"/>
    </source>
</evidence>
<comment type="subcellular location">
    <subcellularLocation>
        <location evidence="5">Cell membrane</location>
        <topology evidence="5">Multi-pass membrane protein</topology>
    </subcellularLocation>
    <subcellularLocation>
        <location evidence="1">Membrane</location>
        <topology evidence="1">Multi-pass membrane protein</topology>
    </subcellularLocation>
</comment>
<dbReference type="RefSeq" id="WP_094808130.1">
    <property type="nucleotide sequence ID" value="NZ_PTRA01000008.1"/>
</dbReference>
<protein>
    <recommendedName>
        <fullName evidence="5">Sec-independent protein translocase protein TatC</fullName>
    </recommendedName>
</protein>
<feature type="transmembrane region" description="Helical" evidence="5">
    <location>
        <begin position="31"/>
        <end position="48"/>
    </location>
</feature>
<feature type="transmembrane region" description="Helical" evidence="5">
    <location>
        <begin position="143"/>
        <end position="167"/>
    </location>
</feature>
<dbReference type="GO" id="GO:0065002">
    <property type="term" value="P:intracellular protein transmembrane transport"/>
    <property type="evidence" value="ECO:0007669"/>
    <property type="project" value="TreeGrafter"/>
</dbReference>
<name>A0A2S7IFI2_9BACT</name>
<accession>A0A2S7IFI2</accession>
<evidence type="ECO:0000256" key="1">
    <source>
        <dbReference type="ARBA" id="ARBA00004141"/>
    </source>
</evidence>
<dbReference type="InterPro" id="IPR002033">
    <property type="entry name" value="TatC"/>
</dbReference>
<dbReference type="PANTHER" id="PTHR30371">
    <property type="entry name" value="SEC-INDEPENDENT PROTEIN TRANSLOCASE PROTEIN TATC"/>
    <property type="match status" value="1"/>
</dbReference>
<evidence type="ECO:0000256" key="2">
    <source>
        <dbReference type="ARBA" id="ARBA00022692"/>
    </source>
</evidence>
<gene>
    <name evidence="5 6" type="primary">tatC</name>
    <name evidence="6" type="ORF">C5O19_23800</name>
</gene>
<dbReference type="HAMAP" id="MF_00902">
    <property type="entry name" value="TatC"/>
    <property type="match status" value="1"/>
</dbReference>
<keyword evidence="5" id="KW-0653">Protein transport</keyword>
<keyword evidence="7" id="KW-1185">Reference proteome</keyword>
<dbReference type="Pfam" id="PF00902">
    <property type="entry name" value="TatC"/>
    <property type="match status" value="1"/>
</dbReference>
<feature type="transmembrane region" description="Helical" evidence="5">
    <location>
        <begin position="101"/>
        <end position="122"/>
    </location>
</feature>
<dbReference type="PANTHER" id="PTHR30371:SF0">
    <property type="entry name" value="SEC-INDEPENDENT PROTEIN TRANSLOCASE PROTEIN TATC, CHLOROPLASTIC-RELATED"/>
    <property type="match status" value="1"/>
</dbReference>
<keyword evidence="4 5" id="KW-0472">Membrane</keyword>
<dbReference type="EMBL" id="PTRA01000008">
    <property type="protein sequence ID" value="PQA53707.1"/>
    <property type="molecule type" value="Genomic_DNA"/>
</dbReference>
<feature type="transmembrane region" description="Helical" evidence="5">
    <location>
        <begin position="247"/>
        <end position="269"/>
    </location>
</feature>
<keyword evidence="5" id="KW-0811">Translocation</keyword>
<evidence type="ECO:0000256" key="5">
    <source>
        <dbReference type="HAMAP-Rule" id="MF_00902"/>
    </source>
</evidence>
<evidence type="ECO:0000313" key="7">
    <source>
        <dbReference type="Proteomes" id="UP000239590"/>
    </source>
</evidence>
<comment type="function">
    <text evidence="5">Part of the twin-arginine translocation (Tat) system that transports large folded proteins containing a characteristic twin-arginine motif in their signal peptide across membranes.</text>
</comment>